<keyword evidence="4" id="KW-0676">Redox-active center</keyword>
<dbReference type="GO" id="GO:0030313">
    <property type="term" value="C:cell envelope"/>
    <property type="evidence" value="ECO:0007669"/>
    <property type="project" value="UniProtKB-SubCell"/>
</dbReference>
<dbReference type="CDD" id="cd02966">
    <property type="entry name" value="TlpA_like_family"/>
    <property type="match status" value="1"/>
</dbReference>
<evidence type="ECO:0000313" key="7">
    <source>
        <dbReference type="EMBL" id="SHI62658.1"/>
    </source>
</evidence>
<feature type="chain" id="PRO_5012657894" evidence="5">
    <location>
        <begin position="21"/>
        <end position="441"/>
    </location>
</feature>
<dbReference type="RefSeq" id="WP_072988883.1">
    <property type="nucleotide sequence ID" value="NZ_FQYU01000001.1"/>
</dbReference>
<sequence length="441" mass="50474">MKKILLASALLLALFGRAQHRISGSFSPADTYNYLLAYRLKAGSKSFIAGTKIKDGKFSLQIPANAEKGMYRLVYAVPQDEFYFDVIYNGKEDIELSFDAKNGVHFTASEENMVMTSYFHDIGKLIGQLIDFYIEGKSDKKEFEKCTAQLRATQEAYEKRSENLMVQNFIRANRPYIPAKYESAQDYVAHKKEHYFDHLKVDNEVLQASDFLSDKLRNYVFTALPAAPRSSNETEKAVQDNIRTVAKQLAPVADAYKFDVFHNLWKMSSQSGFNETTDFIYDTYLKSLAAASKDPNKAREVAIEHRLRIGALAPDMEWKEGSATRKLSTLEKADNYLLVFWSSTCSHCLKELPLLHKELKDYPESKIRVVAIGLEDDKTTWTPESAKLPRFEHAIALGKWESDYATLYDIHQTPTYYLLDSKKHIIAKPKSDKEVVELLRR</sequence>
<dbReference type="Pfam" id="PF00578">
    <property type="entry name" value="AhpC-TSA"/>
    <property type="match status" value="1"/>
</dbReference>
<dbReference type="PANTHER" id="PTHR42852">
    <property type="entry name" value="THIOL:DISULFIDE INTERCHANGE PROTEIN DSBE"/>
    <property type="match status" value="1"/>
</dbReference>
<reference evidence="8" key="1">
    <citation type="submission" date="2016-11" db="EMBL/GenBank/DDBJ databases">
        <authorList>
            <person name="Varghese N."/>
            <person name="Submissions S."/>
        </authorList>
    </citation>
    <scope>NUCLEOTIDE SEQUENCE [LARGE SCALE GENOMIC DNA]</scope>
    <source>
        <strain evidence="8">DSM 19858</strain>
    </source>
</reference>
<comment type="subcellular location">
    <subcellularLocation>
        <location evidence="1">Cell envelope</location>
    </subcellularLocation>
</comment>
<dbReference type="SUPFAM" id="SSF52833">
    <property type="entry name" value="Thioredoxin-like"/>
    <property type="match status" value="1"/>
</dbReference>
<dbReference type="InterPro" id="IPR036249">
    <property type="entry name" value="Thioredoxin-like_sf"/>
</dbReference>
<protein>
    <submittedName>
        <fullName evidence="7">Thioredoxin-like</fullName>
    </submittedName>
</protein>
<dbReference type="GO" id="GO:0017004">
    <property type="term" value="P:cytochrome complex assembly"/>
    <property type="evidence" value="ECO:0007669"/>
    <property type="project" value="UniProtKB-KW"/>
</dbReference>
<dbReference type="STRING" id="192903.SAMN04488513_101826"/>
<keyword evidence="2" id="KW-0201">Cytochrome c-type biogenesis</keyword>
<gene>
    <name evidence="7" type="ORF">SAMN04488513_101826</name>
</gene>
<dbReference type="InterPro" id="IPR013766">
    <property type="entry name" value="Thioredoxin_domain"/>
</dbReference>
<keyword evidence="5" id="KW-0732">Signal</keyword>
<proteinExistence type="predicted"/>
<evidence type="ECO:0000256" key="2">
    <source>
        <dbReference type="ARBA" id="ARBA00022748"/>
    </source>
</evidence>
<evidence type="ECO:0000256" key="4">
    <source>
        <dbReference type="ARBA" id="ARBA00023284"/>
    </source>
</evidence>
<evidence type="ECO:0000256" key="1">
    <source>
        <dbReference type="ARBA" id="ARBA00004196"/>
    </source>
</evidence>
<organism evidence="7 8">
    <name type="scientific">Pseudozobellia thermophila</name>
    <dbReference type="NCBI Taxonomy" id="192903"/>
    <lineage>
        <taxon>Bacteria</taxon>
        <taxon>Pseudomonadati</taxon>
        <taxon>Bacteroidota</taxon>
        <taxon>Flavobacteriia</taxon>
        <taxon>Flavobacteriales</taxon>
        <taxon>Flavobacteriaceae</taxon>
        <taxon>Pseudozobellia</taxon>
    </lineage>
</organism>
<evidence type="ECO:0000256" key="3">
    <source>
        <dbReference type="ARBA" id="ARBA00023157"/>
    </source>
</evidence>
<dbReference type="InterPro" id="IPR050553">
    <property type="entry name" value="Thioredoxin_ResA/DsbE_sf"/>
</dbReference>
<feature type="domain" description="Thioredoxin" evidence="6">
    <location>
        <begin position="307"/>
        <end position="441"/>
    </location>
</feature>
<dbReference type="PANTHER" id="PTHR42852:SF6">
    <property type="entry name" value="THIOL:DISULFIDE INTERCHANGE PROTEIN DSBE"/>
    <property type="match status" value="1"/>
</dbReference>
<accession>A0A1M6CPL5</accession>
<keyword evidence="8" id="KW-1185">Reference proteome</keyword>
<evidence type="ECO:0000256" key="5">
    <source>
        <dbReference type="SAM" id="SignalP"/>
    </source>
</evidence>
<dbReference type="EMBL" id="FQYU01000001">
    <property type="protein sequence ID" value="SHI62658.1"/>
    <property type="molecule type" value="Genomic_DNA"/>
</dbReference>
<dbReference type="OrthoDB" id="6399635at2"/>
<evidence type="ECO:0000313" key="8">
    <source>
        <dbReference type="Proteomes" id="UP000184543"/>
    </source>
</evidence>
<dbReference type="InterPro" id="IPR000866">
    <property type="entry name" value="AhpC/TSA"/>
</dbReference>
<dbReference type="PROSITE" id="PS51352">
    <property type="entry name" value="THIOREDOXIN_2"/>
    <property type="match status" value="1"/>
</dbReference>
<name>A0A1M6CPL5_9FLAO</name>
<dbReference type="Gene3D" id="3.40.30.10">
    <property type="entry name" value="Glutaredoxin"/>
    <property type="match status" value="1"/>
</dbReference>
<feature type="signal peptide" evidence="5">
    <location>
        <begin position="1"/>
        <end position="20"/>
    </location>
</feature>
<keyword evidence="3" id="KW-1015">Disulfide bond</keyword>
<dbReference type="AlphaFoldDB" id="A0A1M6CPL5"/>
<dbReference type="Proteomes" id="UP000184543">
    <property type="component" value="Unassembled WGS sequence"/>
</dbReference>
<evidence type="ECO:0000259" key="6">
    <source>
        <dbReference type="PROSITE" id="PS51352"/>
    </source>
</evidence>